<accession>A0A1H9TCS6</accession>
<dbReference type="RefSeq" id="WP_089957303.1">
    <property type="nucleotide sequence ID" value="NZ_FOFR01000018.1"/>
</dbReference>
<organism evidence="1 2">
    <name type="scientific">Lentzea xinjiangensis</name>
    <dbReference type="NCBI Taxonomy" id="402600"/>
    <lineage>
        <taxon>Bacteria</taxon>
        <taxon>Bacillati</taxon>
        <taxon>Actinomycetota</taxon>
        <taxon>Actinomycetes</taxon>
        <taxon>Pseudonocardiales</taxon>
        <taxon>Pseudonocardiaceae</taxon>
        <taxon>Lentzea</taxon>
    </lineage>
</organism>
<sequence length="63" mass="6924">MDQEVTVAELVAREGWRWPTADPDAGPRHLLAGAQSGDLVAFWADTLTPRQYVQPVTEDESDG</sequence>
<dbReference type="Proteomes" id="UP000199352">
    <property type="component" value="Unassembled WGS sequence"/>
</dbReference>
<reference evidence="2" key="1">
    <citation type="submission" date="2016-10" db="EMBL/GenBank/DDBJ databases">
        <authorList>
            <person name="Varghese N."/>
            <person name="Submissions S."/>
        </authorList>
    </citation>
    <scope>NUCLEOTIDE SEQUENCE [LARGE SCALE GENOMIC DNA]</scope>
    <source>
        <strain evidence="2">CGMCC 4.3525</strain>
    </source>
</reference>
<gene>
    <name evidence="1" type="ORF">SAMN05216188_11836</name>
</gene>
<evidence type="ECO:0000313" key="2">
    <source>
        <dbReference type="Proteomes" id="UP000199352"/>
    </source>
</evidence>
<dbReference type="AlphaFoldDB" id="A0A1H9TCS6"/>
<evidence type="ECO:0000313" key="1">
    <source>
        <dbReference type="EMBL" id="SER94916.1"/>
    </source>
</evidence>
<protein>
    <submittedName>
        <fullName evidence="1">Uncharacterized protein</fullName>
    </submittedName>
</protein>
<proteinExistence type="predicted"/>
<dbReference type="EMBL" id="FOFR01000018">
    <property type="protein sequence ID" value="SER94916.1"/>
    <property type="molecule type" value="Genomic_DNA"/>
</dbReference>
<keyword evidence="2" id="KW-1185">Reference proteome</keyword>
<dbReference type="STRING" id="402600.SAMN05216188_11836"/>
<name>A0A1H9TCS6_9PSEU</name>